<feature type="domain" description="Protein kinase" evidence="27">
    <location>
        <begin position="617"/>
        <end position="915"/>
    </location>
</feature>
<dbReference type="AlphaFoldDB" id="A0A5J9UE82"/>
<dbReference type="InterPro" id="IPR003591">
    <property type="entry name" value="Leu-rich_rpt_typical-subtyp"/>
</dbReference>
<keyword evidence="15 25" id="KW-0067">ATP-binding</keyword>
<dbReference type="InterPro" id="IPR017441">
    <property type="entry name" value="Protein_kinase_ATP_BS"/>
</dbReference>
<feature type="signal peptide" evidence="26">
    <location>
        <begin position="1"/>
        <end position="27"/>
    </location>
</feature>
<dbReference type="InterPro" id="IPR013210">
    <property type="entry name" value="LRR_N_plant-typ"/>
</dbReference>
<evidence type="ECO:0000256" key="13">
    <source>
        <dbReference type="ARBA" id="ARBA00022741"/>
    </source>
</evidence>
<evidence type="ECO:0000256" key="6">
    <source>
        <dbReference type="ARBA" id="ARBA00022527"/>
    </source>
</evidence>
<evidence type="ECO:0000256" key="17">
    <source>
        <dbReference type="ARBA" id="ARBA00023136"/>
    </source>
</evidence>
<comment type="function">
    <text evidence="23">The processed protein kinase Xa21 chain released by protein cleavage after X.oryzae pv. oryzae protein Ax21 detection translocates into the nucleus where it can bind and regulate WRKY62, a transcription factor. Confers resistance to the bacterial pathogen X.oryzae pv. oryzae (Xoo).</text>
</comment>
<dbReference type="OrthoDB" id="656102at2759"/>
<dbReference type="EC" id="2.7.11.1" evidence="4"/>
<evidence type="ECO:0000256" key="7">
    <source>
        <dbReference type="ARBA" id="ARBA00022553"/>
    </source>
</evidence>
<evidence type="ECO:0000256" key="11">
    <source>
        <dbReference type="ARBA" id="ARBA00022729"/>
    </source>
</evidence>
<comment type="subcellular location">
    <subcellularLocation>
        <location evidence="1">Cell membrane</location>
        <topology evidence="1">Single-pass type I membrane protein</topology>
    </subcellularLocation>
    <subcellularLocation>
        <location evidence="2">Endoplasmic reticulum membrane</location>
        <topology evidence="2">Single-pass membrane protein</topology>
    </subcellularLocation>
</comment>
<evidence type="ECO:0000256" key="10">
    <source>
        <dbReference type="ARBA" id="ARBA00022692"/>
    </source>
</evidence>
<keyword evidence="8" id="KW-0433">Leucine-rich repeat</keyword>
<dbReference type="Proteomes" id="UP000324897">
    <property type="component" value="Unassembled WGS sequence"/>
</dbReference>
<dbReference type="InterPro" id="IPR011009">
    <property type="entry name" value="Kinase-like_dom_sf"/>
</dbReference>
<dbReference type="InterPro" id="IPR032675">
    <property type="entry name" value="LRR_dom_sf"/>
</dbReference>
<evidence type="ECO:0000256" key="26">
    <source>
        <dbReference type="SAM" id="SignalP"/>
    </source>
</evidence>
<evidence type="ECO:0000256" key="25">
    <source>
        <dbReference type="PROSITE-ProRule" id="PRU10141"/>
    </source>
</evidence>
<dbReference type="InterPro" id="IPR051809">
    <property type="entry name" value="Plant_receptor-like_S/T_kinase"/>
</dbReference>
<gene>
    <name evidence="28" type="ORF">EJB05_31515</name>
</gene>
<evidence type="ECO:0000313" key="28">
    <source>
        <dbReference type="EMBL" id="TVU21846.1"/>
    </source>
</evidence>
<reference evidence="28 29" key="1">
    <citation type="journal article" date="2019" name="Sci. Rep.">
        <title>A high-quality genome of Eragrostis curvula grass provides insights into Poaceae evolution and supports new strategies to enhance forage quality.</title>
        <authorList>
            <person name="Carballo J."/>
            <person name="Santos B.A.C.M."/>
            <person name="Zappacosta D."/>
            <person name="Garbus I."/>
            <person name="Selva J.P."/>
            <person name="Gallo C.A."/>
            <person name="Diaz A."/>
            <person name="Albertini E."/>
            <person name="Caccamo M."/>
            <person name="Echenique V."/>
        </authorList>
    </citation>
    <scope>NUCLEOTIDE SEQUENCE [LARGE SCALE GENOMIC DNA]</scope>
    <source>
        <strain evidence="29">cv. Victoria</strain>
        <tissue evidence="28">Leaf</tissue>
    </source>
</reference>
<evidence type="ECO:0000313" key="29">
    <source>
        <dbReference type="Proteomes" id="UP000324897"/>
    </source>
</evidence>
<comment type="similarity">
    <text evidence="3">Belongs to the protein kinase superfamily. Ser/Thr protein kinase family.</text>
</comment>
<keyword evidence="19" id="KW-0325">Glycoprotein</keyword>
<keyword evidence="16" id="KW-1133">Transmembrane helix</keyword>
<sequence length="935" mass="101039">MPMHPVQSLQQLLLLLPLTTTLILGAAKVHDDEASLLAFKAAATTGGYGHTLASWNSSSASGFCGWEGVTCGRRHQRVVALSLASCGLTGVLSPTIGNLTFLRFLNFSFNSFNGDIPASLGRLSHLQTLDLSNNAFSGELPTNLSSCTSLRVMRLGFNQLHGRVPSALGEKLARLEVLKLGNNSLTGAIPVTLANLSSLNSLTLSFNYLEGTIPPGLGSILALHNLDLSLNNLSDDRKGWEFITSLSNCSKLCELNIAKNTALTGKMPFSIVNLSTNLQILNLYQTGISGSIPSAISNLVSLSKLDARTTPISGVIPDSIGKLGDLVQLFLHNTYVSGLIPLSVGNLSKLTVLTLDNASVEGAIPASLGKLENLVYLSLSINNLSGLIPSEIFKPLLSISYLDLSQNSLSGPLPSEVGRLGNLNSLNLSGNQLSGEIPDSIGNCTVLHELLLDNNSFKGSIPPSLSNIRGLTALNLSANKLSGTIPEGIATAPNLQRLDVSFNNLQGEVPKEGIFRNLSMFSILGNNKLCGGMPQLHLAPCQSNAVKNNRKQQLKLLIALSTTRTLLFFASIIASIQLNLIRKKLKRKQKKPFLPTDIEEHYERVSYHALATGTNGFSEANLLGKGSFGAVYKCTFQDEGNIAAVKVFNLEQSGSTRSFVAECEALKRARHRCLIKILTCCSSINNQGQEFKALVFEFMPNGSLNDWLHPKSDLPTPHNTLSLEQKLDIAVDIMDALDYLHNHCKPPISHCDLKPSNIFLAEDLNAKLGDFGMSRILLESASNTLHNSNSTFRIRRTIGYVAPEYGEGSPLSTLGDVYSLGILLLEMFTGRSPTDDMFSGSQDLQKFSEDALPERIWEIADTTMWLHINAYDGTTRSNIEDCLVSVIALGISCSKKQPRERTTIQDAATEMHAIRDSCLMFARSLAVEHGGVARL</sequence>
<dbReference type="SMART" id="SM00220">
    <property type="entry name" value="S_TKc"/>
    <property type="match status" value="1"/>
</dbReference>
<evidence type="ECO:0000256" key="1">
    <source>
        <dbReference type="ARBA" id="ARBA00004251"/>
    </source>
</evidence>
<dbReference type="PROSITE" id="PS00108">
    <property type="entry name" value="PROTEIN_KINASE_ST"/>
    <property type="match status" value="1"/>
</dbReference>
<keyword evidence="6" id="KW-0723">Serine/threonine-protein kinase</keyword>
<name>A0A5J9UE82_9POAL</name>
<protein>
    <recommendedName>
        <fullName evidence="24">Receptor kinase-like protein Xa21</fullName>
        <ecNumber evidence="4">2.7.11.1</ecNumber>
    </recommendedName>
</protein>
<dbReference type="FunFam" id="3.30.200.20:FF:000432">
    <property type="entry name" value="LRR receptor-like serine/threonine-protein kinase EFR"/>
    <property type="match status" value="1"/>
</dbReference>
<keyword evidence="10" id="KW-0812">Transmembrane</keyword>
<dbReference type="PROSITE" id="PS00107">
    <property type="entry name" value="PROTEIN_KINASE_ATP"/>
    <property type="match status" value="1"/>
</dbReference>
<keyword evidence="29" id="KW-1185">Reference proteome</keyword>
<dbReference type="Gene3D" id="1.10.510.10">
    <property type="entry name" value="Transferase(Phosphotransferase) domain 1"/>
    <property type="match status" value="1"/>
</dbReference>
<dbReference type="SMART" id="SM00369">
    <property type="entry name" value="LRR_TYP"/>
    <property type="match status" value="7"/>
</dbReference>
<dbReference type="Gramene" id="TVU21846">
    <property type="protein sequence ID" value="TVU21846"/>
    <property type="gene ID" value="EJB05_31515"/>
</dbReference>
<comment type="caution">
    <text evidence="28">The sequence shown here is derived from an EMBL/GenBank/DDBJ whole genome shotgun (WGS) entry which is preliminary data.</text>
</comment>
<dbReference type="Pfam" id="PF00069">
    <property type="entry name" value="Pkinase"/>
    <property type="match status" value="1"/>
</dbReference>
<evidence type="ECO:0000256" key="19">
    <source>
        <dbReference type="ARBA" id="ARBA00023180"/>
    </source>
</evidence>
<feature type="binding site" evidence="25">
    <location>
        <position position="646"/>
    </location>
    <ligand>
        <name>ATP</name>
        <dbReference type="ChEBI" id="CHEBI:30616"/>
    </ligand>
</feature>
<comment type="catalytic activity">
    <reaction evidence="20">
        <text>L-threonyl-[protein] + ATP = O-phospho-L-threonyl-[protein] + ADP + H(+)</text>
        <dbReference type="Rhea" id="RHEA:46608"/>
        <dbReference type="Rhea" id="RHEA-COMP:11060"/>
        <dbReference type="Rhea" id="RHEA-COMP:11605"/>
        <dbReference type="ChEBI" id="CHEBI:15378"/>
        <dbReference type="ChEBI" id="CHEBI:30013"/>
        <dbReference type="ChEBI" id="CHEBI:30616"/>
        <dbReference type="ChEBI" id="CHEBI:61977"/>
        <dbReference type="ChEBI" id="CHEBI:456216"/>
        <dbReference type="EC" id="2.7.11.1"/>
    </reaction>
</comment>
<dbReference type="FunFam" id="3.80.10.10:FF:000275">
    <property type="entry name" value="Leucine-rich repeat receptor-like protein kinase"/>
    <property type="match status" value="1"/>
</dbReference>
<dbReference type="Gene3D" id="3.30.200.20">
    <property type="entry name" value="Phosphorylase Kinase, domain 1"/>
    <property type="match status" value="1"/>
</dbReference>
<evidence type="ECO:0000256" key="24">
    <source>
        <dbReference type="ARBA" id="ARBA00072040"/>
    </source>
</evidence>
<dbReference type="FunFam" id="1.10.510.10:FF:000358">
    <property type="entry name" value="Putative leucine-rich repeat receptor-like serine/threonine-protein kinase"/>
    <property type="match status" value="1"/>
</dbReference>
<dbReference type="SUPFAM" id="SSF52058">
    <property type="entry name" value="L domain-like"/>
    <property type="match status" value="2"/>
</dbReference>
<proteinExistence type="inferred from homology"/>
<dbReference type="PANTHER" id="PTHR27008">
    <property type="entry name" value="OS04G0122200 PROTEIN"/>
    <property type="match status" value="1"/>
</dbReference>
<keyword evidence="14" id="KW-0418">Kinase</keyword>
<feature type="non-terminal residue" evidence="28">
    <location>
        <position position="1"/>
    </location>
</feature>
<keyword evidence="9" id="KW-0808">Transferase</keyword>
<dbReference type="Gene3D" id="3.80.10.10">
    <property type="entry name" value="Ribonuclease Inhibitor"/>
    <property type="match status" value="2"/>
</dbReference>
<dbReference type="InterPro" id="IPR001611">
    <property type="entry name" value="Leu-rich_rpt"/>
</dbReference>
<evidence type="ECO:0000256" key="4">
    <source>
        <dbReference type="ARBA" id="ARBA00012513"/>
    </source>
</evidence>
<dbReference type="FunFam" id="3.80.10.10:FF:000288">
    <property type="entry name" value="LRR receptor-like serine/threonine-protein kinase EFR"/>
    <property type="match status" value="1"/>
</dbReference>
<dbReference type="Pfam" id="PF23598">
    <property type="entry name" value="LRR_14"/>
    <property type="match status" value="1"/>
</dbReference>
<dbReference type="EMBL" id="RWGY01000026">
    <property type="protein sequence ID" value="TVU21846.1"/>
    <property type="molecule type" value="Genomic_DNA"/>
</dbReference>
<dbReference type="InterPro" id="IPR055414">
    <property type="entry name" value="LRR_R13L4/SHOC2-like"/>
</dbReference>
<evidence type="ECO:0000256" key="2">
    <source>
        <dbReference type="ARBA" id="ARBA00004389"/>
    </source>
</evidence>
<dbReference type="PANTHER" id="PTHR27008:SF544">
    <property type="entry name" value="PROTEIN KINASE DOMAIN-CONTAINING PROTEIN"/>
    <property type="match status" value="1"/>
</dbReference>
<keyword evidence="11 26" id="KW-0732">Signal</keyword>
<keyword evidence="13 25" id="KW-0547">Nucleotide-binding</keyword>
<evidence type="ECO:0000256" key="5">
    <source>
        <dbReference type="ARBA" id="ARBA00022475"/>
    </source>
</evidence>
<keyword evidence="12" id="KW-0677">Repeat</keyword>
<dbReference type="SUPFAM" id="SSF56112">
    <property type="entry name" value="Protein kinase-like (PK-like)"/>
    <property type="match status" value="1"/>
</dbReference>
<evidence type="ECO:0000256" key="14">
    <source>
        <dbReference type="ARBA" id="ARBA00022777"/>
    </source>
</evidence>
<evidence type="ECO:0000256" key="8">
    <source>
        <dbReference type="ARBA" id="ARBA00022614"/>
    </source>
</evidence>
<evidence type="ECO:0000256" key="23">
    <source>
        <dbReference type="ARBA" id="ARBA00056628"/>
    </source>
</evidence>
<evidence type="ECO:0000256" key="15">
    <source>
        <dbReference type="ARBA" id="ARBA00022840"/>
    </source>
</evidence>
<evidence type="ECO:0000256" key="9">
    <source>
        <dbReference type="ARBA" id="ARBA00022679"/>
    </source>
</evidence>
<dbReference type="GO" id="GO:0004674">
    <property type="term" value="F:protein serine/threonine kinase activity"/>
    <property type="evidence" value="ECO:0007669"/>
    <property type="project" value="UniProtKB-KW"/>
</dbReference>
<dbReference type="InterPro" id="IPR008271">
    <property type="entry name" value="Ser/Thr_kinase_AS"/>
</dbReference>
<evidence type="ECO:0000256" key="16">
    <source>
        <dbReference type="ARBA" id="ARBA00022989"/>
    </source>
</evidence>
<dbReference type="GO" id="GO:0005524">
    <property type="term" value="F:ATP binding"/>
    <property type="evidence" value="ECO:0007669"/>
    <property type="project" value="UniProtKB-UniRule"/>
</dbReference>
<dbReference type="Pfam" id="PF00560">
    <property type="entry name" value="LRR_1"/>
    <property type="match status" value="7"/>
</dbReference>
<evidence type="ECO:0000256" key="21">
    <source>
        <dbReference type="ARBA" id="ARBA00048679"/>
    </source>
</evidence>
<evidence type="ECO:0000256" key="18">
    <source>
        <dbReference type="ARBA" id="ARBA00023170"/>
    </source>
</evidence>
<keyword evidence="5" id="KW-1003">Cell membrane</keyword>
<evidence type="ECO:0000256" key="3">
    <source>
        <dbReference type="ARBA" id="ARBA00008684"/>
    </source>
</evidence>
<evidence type="ECO:0000256" key="12">
    <source>
        <dbReference type="ARBA" id="ARBA00022737"/>
    </source>
</evidence>
<keyword evidence="7" id="KW-0597">Phosphoprotein</keyword>
<dbReference type="PROSITE" id="PS50011">
    <property type="entry name" value="PROTEIN_KINASE_DOM"/>
    <property type="match status" value="1"/>
</dbReference>
<accession>A0A5J9UE82</accession>
<dbReference type="GO" id="GO:0005789">
    <property type="term" value="C:endoplasmic reticulum membrane"/>
    <property type="evidence" value="ECO:0007669"/>
    <property type="project" value="UniProtKB-SubCell"/>
</dbReference>
<feature type="chain" id="PRO_5023915184" description="Receptor kinase-like protein Xa21" evidence="26">
    <location>
        <begin position="28"/>
        <end position="935"/>
    </location>
</feature>
<dbReference type="Pfam" id="PF08263">
    <property type="entry name" value="LRRNT_2"/>
    <property type="match status" value="1"/>
</dbReference>
<organism evidence="28 29">
    <name type="scientific">Eragrostis curvula</name>
    <name type="common">weeping love grass</name>
    <dbReference type="NCBI Taxonomy" id="38414"/>
    <lineage>
        <taxon>Eukaryota</taxon>
        <taxon>Viridiplantae</taxon>
        <taxon>Streptophyta</taxon>
        <taxon>Embryophyta</taxon>
        <taxon>Tracheophyta</taxon>
        <taxon>Spermatophyta</taxon>
        <taxon>Magnoliopsida</taxon>
        <taxon>Liliopsida</taxon>
        <taxon>Poales</taxon>
        <taxon>Poaceae</taxon>
        <taxon>PACMAD clade</taxon>
        <taxon>Chloridoideae</taxon>
        <taxon>Eragrostideae</taxon>
        <taxon>Eragrostidinae</taxon>
        <taxon>Eragrostis</taxon>
    </lineage>
</organism>
<evidence type="ECO:0000259" key="27">
    <source>
        <dbReference type="PROSITE" id="PS50011"/>
    </source>
</evidence>
<evidence type="ECO:0000256" key="20">
    <source>
        <dbReference type="ARBA" id="ARBA00047899"/>
    </source>
</evidence>
<keyword evidence="17" id="KW-0472">Membrane</keyword>
<dbReference type="GO" id="GO:0005886">
    <property type="term" value="C:plasma membrane"/>
    <property type="evidence" value="ECO:0007669"/>
    <property type="project" value="UniProtKB-SubCell"/>
</dbReference>
<comment type="catalytic activity">
    <reaction evidence="21">
        <text>L-seryl-[protein] + ATP = O-phospho-L-seryl-[protein] + ADP + H(+)</text>
        <dbReference type="Rhea" id="RHEA:17989"/>
        <dbReference type="Rhea" id="RHEA-COMP:9863"/>
        <dbReference type="Rhea" id="RHEA-COMP:11604"/>
        <dbReference type="ChEBI" id="CHEBI:15378"/>
        <dbReference type="ChEBI" id="CHEBI:29999"/>
        <dbReference type="ChEBI" id="CHEBI:30616"/>
        <dbReference type="ChEBI" id="CHEBI:83421"/>
        <dbReference type="ChEBI" id="CHEBI:456216"/>
        <dbReference type="EC" id="2.7.11.1"/>
    </reaction>
</comment>
<comment type="function">
    <text evidence="22">Receptor kinase that detects X.oryzae pv. oryzae protein Ax21 to promote innate immunity. Following X.oryzae pv. oryzae protein Ax21 detection, undergoes cleavage, releasing the processed protein kinase Xa21 chain.</text>
</comment>
<dbReference type="PROSITE" id="PS51450">
    <property type="entry name" value="LRR"/>
    <property type="match status" value="1"/>
</dbReference>
<dbReference type="InterPro" id="IPR000719">
    <property type="entry name" value="Prot_kinase_dom"/>
</dbReference>
<keyword evidence="18" id="KW-0675">Receptor</keyword>
<evidence type="ECO:0000256" key="22">
    <source>
        <dbReference type="ARBA" id="ARBA00054320"/>
    </source>
</evidence>